<dbReference type="Gene3D" id="1.20.5.2700">
    <property type="match status" value="1"/>
</dbReference>
<evidence type="ECO:0000256" key="3">
    <source>
        <dbReference type="ARBA" id="ARBA00022989"/>
    </source>
</evidence>
<sequence length="839" mass="90357">MPEWFDTSPGRLYVVATLLPLLGCALLLLGGLARALCRPHRERGGAAGSLYWLLGGDRPLTTGAYLATALMGCATVLAVVGLVTFLGDVKKELKPAEMAARWSGRVDWIRVGNTDPGTPAEWDRSDSARLVRDGSDAAPPVPQAGRALELGYRIDHLTALMVAMVAVIGTLIFVFSLGYMRDETKPTVEDHEVDHQTPGSHHYARRGRYGRFFAYLSLFAFSMLNLLIADNLFQVFVSWELVGVCSFFLIGFYYERPSASRAAAKAFIVNRVGDAGFLVGIFVAWTSLGTLNIEELTRRVRSPDRDSHGSLPLARQLVRANPDGVDKATGHPQYAVVPPGEGGSHLALFPLLWEDPTHFHGLGFKTPGGSRRHEKGDPEFVTPPEQRLFDFGAMPYWLFVVMGAGIFLGCVGKSAQVPLHTWLPDAMEGPTPVSALIHAATMVAAGVYLVGRCYVLFAPEVLLGVAYTGAVTLFVAATIALVQTDIKRVLAYSTCSQLGYMMLALGVGGWAAGLLHLLTHAFFKALLFLGSGSVIHGCHHEQDLRKMGGLLTKMRITGFTMLVGVLAIAGAPLFSGWYSKDQILSSALGYGLEHRQHMALFVLPLVTAAMTGFYMFRLWFLAFTGAPRDQHVHDHAHESPPVMTVPLVVLAVFSVGVAWGWPIWDADASALGRLLEAGRPAAWLTMFGVEAQAAHENHLTAGALALLAAVLGAGLAAAMYWRPKLSPAAVRARAGGVYPFLLNKWYFDEAYDAALVKPAVGLAFASAAADKRPTDGETDAVPPRRYDVFTLDGLITTAGQLVGAAGSSLRRVQTGRLRGYVLVLALTVVGLLGMLLSLT</sequence>
<feature type="transmembrane region" description="Helical" evidence="6">
    <location>
        <begin position="642"/>
        <end position="664"/>
    </location>
</feature>
<feature type="transmembrane region" description="Helical" evidence="6">
    <location>
        <begin position="235"/>
        <end position="254"/>
    </location>
</feature>
<dbReference type="EMBL" id="CP036273">
    <property type="protein sequence ID" value="QDU22943.1"/>
    <property type="molecule type" value="Genomic_DNA"/>
</dbReference>
<dbReference type="PANTHER" id="PTHR42829">
    <property type="entry name" value="NADH-UBIQUINONE OXIDOREDUCTASE CHAIN 5"/>
    <property type="match status" value="1"/>
</dbReference>
<dbReference type="GO" id="GO:0012505">
    <property type="term" value="C:endomembrane system"/>
    <property type="evidence" value="ECO:0007669"/>
    <property type="project" value="UniProtKB-SubCell"/>
</dbReference>
<dbReference type="InterPro" id="IPR018393">
    <property type="entry name" value="NADHpl_OxRdtase_5_subgr"/>
</dbReference>
<feature type="transmembrane region" description="Helical" evidence="6">
    <location>
        <begin position="463"/>
        <end position="482"/>
    </location>
</feature>
<feature type="transmembrane region" description="Helical" evidence="6">
    <location>
        <begin position="598"/>
        <end position="621"/>
    </location>
</feature>
<dbReference type="Pfam" id="PF00361">
    <property type="entry name" value="Proton_antipo_M"/>
    <property type="match status" value="2"/>
</dbReference>
<evidence type="ECO:0000256" key="1">
    <source>
        <dbReference type="ARBA" id="ARBA00004127"/>
    </source>
</evidence>
<accession>A0A517XZM9</accession>
<evidence type="ECO:0000259" key="7">
    <source>
        <dbReference type="Pfam" id="PF00361"/>
    </source>
</evidence>
<dbReference type="PANTHER" id="PTHR42829:SF2">
    <property type="entry name" value="NADH-UBIQUINONE OXIDOREDUCTASE CHAIN 5"/>
    <property type="match status" value="1"/>
</dbReference>
<keyword evidence="9" id="KW-0560">Oxidoreductase</keyword>
<reference evidence="9 10" key="1">
    <citation type="submission" date="2019-02" db="EMBL/GenBank/DDBJ databases">
        <title>Deep-cultivation of Planctomycetes and their phenomic and genomic characterization uncovers novel biology.</title>
        <authorList>
            <person name="Wiegand S."/>
            <person name="Jogler M."/>
            <person name="Boedeker C."/>
            <person name="Pinto D."/>
            <person name="Vollmers J."/>
            <person name="Rivas-Marin E."/>
            <person name="Kohn T."/>
            <person name="Peeters S.H."/>
            <person name="Heuer A."/>
            <person name="Rast P."/>
            <person name="Oberbeckmann S."/>
            <person name="Bunk B."/>
            <person name="Jeske O."/>
            <person name="Meyerdierks A."/>
            <person name="Storesund J.E."/>
            <person name="Kallscheuer N."/>
            <person name="Luecker S."/>
            <person name="Lage O.M."/>
            <person name="Pohl T."/>
            <person name="Merkel B.J."/>
            <person name="Hornburger P."/>
            <person name="Mueller R.-W."/>
            <person name="Bruemmer F."/>
            <person name="Labrenz M."/>
            <person name="Spormann A.M."/>
            <person name="Op den Camp H."/>
            <person name="Overmann J."/>
            <person name="Amann R."/>
            <person name="Jetten M.S.M."/>
            <person name="Mascher T."/>
            <person name="Medema M.H."/>
            <person name="Devos D.P."/>
            <person name="Kaster A.-K."/>
            <person name="Ovreas L."/>
            <person name="Rohde M."/>
            <person name="Galperin M.Y."/>
            <person name="Jogler C."/>
        </authorList>
    </citation>
    <scope>NUCLEOTIDE SEQUENCE [LARGE SCALE GENOMIC DNA]</scope>
    <source>
        <strain evidence="9 10">ETA_A1</strain>
    </source>
</reference>
<feature type="transmembrane region" description="Helical" evidence="6">
    <location>
        <begin position="556"/>
        <end position="578"/>
    </location>
</feature>
<evidence type="ECO:0000313" key="9">
    <source>
        <dbReference type="EMBL" id="QDU22943.1"/>
    </source>
</evidence>
<dbReference type="Proteomes" id="UP000319576">
    <property type="component" value="Chromosome"/>
</dbReference>
<feature type="transmembrane region" description="Helical" evidence="6">
    <location>
        <begin position="212"/>
        <end position="229"/>
    </location>
</feature>
<dbReference type="EC" id="1.6.5.11" evidence="9"/>
<feature type="transmembrane region" description="Helical" evidence="6">
    <location>
        <begin position="433"/>
        <end position="457"/>
    </location>
</feature>
<proteinExistence type="predicted"/>
<keyword evidence="4 6" id="KW-0472">Membrane</keyword>
<feature type="transmembrane region" description="Helical" evidence="6">
    <location>
        <begin position="64"/>
        <end position="86"/>
    </location>
</feature>
<evidence type="ECO:0000256" key="6">
    <source>
        <dbReference type="SAM" id="Phobius"/>
    </source>
</evidence>
<dbReference type="GO" id="GO:0015990">
    <property type="term" value="P:electron transport coupled proton transport"/>
    <property type="evidence" value="ECO:0007669"/>
    <property type="project" value="TreeGrafter"/>
</dbReference>
<dbReference type="GO" id="GO:0008137">
    <property type="term" value="F:NADH dehydrogenase (ubiquinone) activity"/>
    <property type="evidence" value="ECO:0007669"/>
    <property type="project" value="InterPro"/>
</dbReference>
<feature type="transmembrane region" description="Helical" evidence="6">
    <location>
        <begin position="12"/>
        <end position="33"/>
    </location>
</feature>
<dbReference type="GO" id="GO:0003954">
    <property type="term" value="F:NADH dehydrogenase activity"/>
    <property type="evidence" value="ECO:0007669"/>
    <property type="project" value="TreeGrafter"/>
</dbReference>
<dbReference type="InterPro" id="IPR001516">
    <property type="entry name" value="Proton_antipo_N"/>
</dbReference>
<dbReference type="InterPro" id="IPR001750">
    <property type="entry name" value="ND/Mrp_TM"/>
</dbReference>
<keyword evidence="10" id="KW-1185">Reference proteome</keyword>
<feature type="transmembrane region" description="Helical" evidence="6">
    <location>
        <begin position="819"/>
        <end position="838"/>
    </location>
</feature>
<dbReference type="GO" id="GO:0016020">
    <property type="term" value="C:membrane"/>
    <property type="evidence" value="ECO:0007669"/>
    <property type="project" value="UniProtKB-SubCell"/>
</dbReference>
<evidence type="ECO:0000256" key="2">
    <source>
        <dbReference type="ARBA" id="ARBA00022692"/>
    </source>
</evidence>
<feature type="transmembrane region" description="Helical" evidence="6">
    <location>
        <begin position="394"/>
        <end position="412"/>
    </location>
</feature>
<keyword evidence="2 5" id="KW-0812">Transmembrane</keyword>
<evidence type="ECO:0000259" key="8">
    <source>
        <dbReference type="Pfam" id="PF00662"/>
    </source>
</evidence>
<feature type="domain" description="NADH-Ubiquinone oxidoreductase (complex I) chain 5 N-terminal" evidence="8">
    <location>
        <begin position="147"/>
        <end position="184"/>
    </location>
</feature>
<organism evidence="9 10">
    <name type="scientific">Urbifossiella limnaea</name>
    <dbReference type="NCBI Taxonomy" id="2528023"/>
    <lineage>
        <taxon>Bacteria</taxon>
        <taxon>Pseudomonadati</taxon>
        <taxon>Planctomycetota</taxon>
        <taxon>Planctomycetia</taxon>
        <taxon>Gemmatales</taxon>
        <taxon>Gemmataceae</taxon>
        <taxon>Urbifossiella</taxon>
    </lineage>
</organism>
<feature type="domain" description="NADH:quinone oxidoreductase/Mrp antiporter transmembrane" evidence="7">
    <location>
        <begin position="395"/>
        <end position="591"/>
    </location>
</feature>
<dbReference type="NCBIfam" id="TIGR01974">
    <property type="entry name" value="NDH_I_L"/>
    <property type="match status" value="1"/>
</dbReference>
<feature type="transmembrane region" description="Helical" evidence="6">
    <location>
        <begin position="699"/>
        <end position="721"/>
    </location>
</feature>
<dbReference type="OrthoDB" id="9807568at2"/>
<evidence type="ECO:0000256" key="5">
    <source>
        <dbReference type="RuleBase" id="RU000320"/>
    </source>
</evidence>
<dbReference type="AlphaFoldDB" id="A0A517XZM9"/>
<comment type="subcellular location">
    <subcellularLocation>
        <location evidence="1">Endomembrane system</location>
        <topology evidence="1">Multi-pass membrane protein</topology>
    </subcellularLocation>
    <subcellularLocation>
        <location evidence="5">Membrane</location>
        <topology evidence="5">Multi-pass membrane protein</topology>
    </subcellularLocation>
</comment>
<dbReference type="InterPro" id="IPR003945">
    <property type="entry name" value="NU5C-like"/>
</dbReference>
<dbReference type="GO" id="GO:0042773">
    <property type="term" value="P:ATP synthesis coupled electron transport"/>
    <property type="evidence" value="ECO:0007669"/>
    <property type="project" value="InterPro"/>
</dbReference>
<evidence type="ECO:0000313" key="10">
    <source>
        <dbReference type="Proteomes" id="UP000319576"/>
    </source>
</evidence>
<dbReference type="KEGG" id="uli:ETAA1_49320"/>
<keyword evidence="3 6" id="KW-1133">Transmembrane helix</keyword>
<feature type="transmembrane region" description="Helical" evidence="6">
    <location>
        <begin position="157"/>
        <end position="179"/>
    </location>
</feature>
<name>A0A517XZM9_9BACT</name>
<feature type="transmembrane region" description="Helical" evidence="6">
    <location>
        <begin position="489"/>
        <end position="511"/>
    </location>
</feature>
<protein>
    <submittedName>
        <fullName evidence="9">NADH-quinone oxidoreductase subunit L</fullName>
        <ecNumber evidence="9">1.6.5.11</ecNumber>
    </submittedName>
</protein>
<gene>
    <name evidence="9" type="primary">nuoL</name>
    <name evidence="9" type="ORF">ETAA1_49320</name>
</gene>
<dbReference type="Pfam" id="PF00662">
    <property type="entry name" value="Proton_antipo_N"/>
    <property type="match status" value="1"/>
</dbReference>
<feature type="domain" description="NADH:quinone oxidoreductase/Mrp antiporter transmembrane" evidence="7">
    <location>
        <begin position="229"/>
        <end position="299"/>
    </location>
</feature>
<dbReference type="RefSeq" id="WP_145243050.1">
    <property type="nucleotide sequence ID" value="NZ_CP036273.1"/>
</dbReference>
<evidence type="ECO:0000256" key="4">
    <source>
        <dbReference type="ARBA" id="ARBA00023136"/>
    </source>
</evidence>